<dbReference type="Proteomes" id="UP000190797">
    <property type="component" value="Chromosome"/>
</dbReference>
<gene>
    <name evidence="3" type="ORF">BKM31_17915</name>
</gene>
<evidence type="ECO:0000259" key="2">
    <source>
        <dbReference type="PROSITE" id="PS51194"/>
    </source>
</evidence>
<feature type="domain" description="Helicase ATP-binding" evidence="1">
    <location>
        <begin position="35"/>
        <end position="206"/>
    </location>
</feature>
<dbReference type="GO" id="GO:0005829">
    <property type="term" value="C:cytosol"/>
    <property type="evidence" value="ECO:0007669"/>
    <property type="project" value="TreeGrafter"/>
</dbReference>
<dbReference type="AlphaFoldDB" id="A0A1U9ZYQ6"/>
<accession>A0A1U9ZYQ6</accession>
<dbReference type="EMBL" id="CP017717">
    <property type="protein sequence ID" value="AQZ63091.1"/>
    <property type="molecule type" value="Genomic_DNA"/>
</dbReference>
<name>A0A1U9ZYQ6_9ACTN</name>
<dbReference type="STRING" id="1909395.BKM31_17915"/>
<dbReference type="InterPro" id="IPR050742">
    <property type="entry name" value="Helicase_Restrict-Modif_Enz"/>
</dbReference>
<dbReference type="Gene3D" id="3.40.50.300">
    <property type="entry name" value="P-loop containing nucleotide triphosphate hydrolases"/>
    <property type="match status" value="2"/>
</dbReference>
<sequence length="971" mass="108634">MTPEEVVASYSGVLSFDESGLRRAQLGALHCVLGHWTTASTEPATVVMPTGTGKTETMLALLVAAKIPKLLVLVPSDHLRDQVANKFERLGVLQRLKIVHPDACRPVVGRMTKGMDDTDEAARFAAACNVIVATPQVLQKCAEGVRTAILTACTHLFVDEAHHVEAPTWSYVRAWFTGRRVVQFTATPFREDGRHIAGKIVYGFPLREAQKDGYFAPINYVSVLDFANPDRTLATKAVAQLRADLDAGLDHLLMARARSIPRAQELLELYQQLAPDLNPVILNSRMGVRAKREALTAIKSREALIIVCVNMLGEGFDLPALKIAAVHDPQKSLSVTLQFIGRFTRAQPGDQHLGDAWMFVSRPDSELDTRLRSLYAEDADWNAVVRNLSEAAVEAEVEVSEFERGFTSRPEDLVLSNLQPKLSTVVYRAPTASWNPDALYNYFGADILVTDPIGLNLRAGVAWCVVERHAPVRWSESRVLEETSYELYVLYFDQERRLLYINNSANDGIFEDLAEAVLGEGASGFTGSTVYRAFGDIVRLIPTNVGVLDVRNQFRRFSMHVGTDVSQGFPTAEARTKTQTHIAGTGYRRGERISIAASAKGRVWSPDTASNLKYWRDWCDEIGPRLLDDSISIEDIIANFILPEPIQERPAAAVLSLEWPWNLYDLATETLHLEYDGRRYWILDADLRPDNSSTTGPVVFEVATDHWTVPYQLDIQGGKLFYQCLSSSELIVHRKNESLPLSQWLNAVGLTVLFQGDQMLQPDGVLLRIDQDIEPYPRERLIAVNWTGTDLKVESQKPEKLPHSIQARVIRDLLSERHWDIVLDDDGAGEVADVVAMALTSDHLLVRLVHCKYARMGKAATQVKDLYEVCGQAMKSVRWRENPARLFQHLERRARKKYARTGVSPWEAGDLATLYRLRDRAKLLRYTFEIVIVQPGLSKAQATFEQLEQLAATELHVRHTADASLTVHCSA</sequence>
<dbReference type="SUPFAM" id="SSF52540">
    <property type="entry name" value="P-loop containing nucleoside triphosphate hydrolases"/>
    <property type="match status" value="1"/>
</dbReference>
<dbReference type="KEGG" id="noa:BKM31_17915"/>
<dbReference type="SMART" id="SM00490">
    <property type="entry name" value="HELICc"/>
    <property type="match status" value="1"/>
</dbReference>
<evidence type="ECO:0008006" key="5">
    <source>
        <dbReference type="Google" id="ProtNLM"/>
    </source>
</evidence>
<dbReference type="GO" id="GO:0003677">
    <property type="term" value="F:DNA binding"/>
    <property type="evidence" value="ECO:0007669"/>
    <property type="project" value="InterPro"/>
</dbReference>
<dbReference type="InterPro" id="IPR014001">
    <property type="entry name" value="Helicase_ATP-bd"/>
</dbReference>
<dbReference type="GO" id="GO:0016787">
    <property type="term" value="F:hydrolase activity"/>
    <property type="evidence" value="ECO:0007669"/>
    <property type="project" value="InterPro"/>
</dbReference>
<evidence type="ECO:0000313" key="3">
    <source>
        <dbReference type="EMBL" id="AQZ63091.1"/>
    </source>
</evidence>
<dbReference type="PROSITE" id="PS51192">
    <property type="entry name" value="HELICASE_ATP_BIND_1"/>
    <property type="match status" value="1"/>
</dbReference>
<dbReference type="InterPro" id="IPR001650">
    <property type="entry name" value="Helicase_C-like"/>
</dbReference>
<dbReference type="GO" id="GO:0005524">
    <property type="term" value="F:ATP binding"/>
    <property type="evidence" value="ECO:0007669"/>
    <property type="project" value="InterPro"/>
</dbReference>
<dbReference type="PANTHER" id="PTHR47396">
    <property type="entry name" value="TYPE I RESTRICTION ENZYME ECOKI R PROTEIN"/>
    <property type="match status" value="1"/>
</dbReference>
<dbReference type="PANTHER" id="PTHR47396:SF1">
    <property type="entry name" value="ATP-DEPENDENT HELICASE IRC3-RELATED"/>
    <property type="match status" value="1"/>
</dbReference>
<dbReference type="PROSITE" id="PS51194">
    <property type="entry name" value="HELICASE_CTER"/>
    <property type="match status" value="1"/>
</dbReference>
<evidence type="ECO:0000259" key="1">
    <source>
        <dbReference type="PROSITE" id="PS51192"/>
    </source>
</evidence>
<proteinExistence type="predicted"/>
<keyword evidence="4" id="KW-1185">Reference proteome</keyword>
<dbReference type="CDD" id="cd17926">
    <property type="entry name" value="DEXHc_RE"/>
    <property type="match status" value="1"/>
</dbReference>
<dbReference type="InterPro" id="IPR027417">
    <property type="entry name" value="P-loop_NTPase"/>
</dbReference>
<dbReference type="CDD" id="cd18785">
    <property type="entry name" value="SF2_C"/>
    <property type="match status" value="1"/>
</dbReference>
<organism evidence="3 4">
    <name type="scientific">[Actinomadura] parvosata subsp. kistnae</name>
    <dbReference type="NCBI Taxonomy" id="1909395"/>
    <lineage>
        <taxon>Bacteria</taxon>
        <taxon>Bacillati</taxon>
        <taxon>Actinomycetota</taxon>
        <taxon>Actinomycetes</taxon>
        <taxon>Streptosporangiales</taxon>
        <taxon>Streptosporangiaceae</taxon>
        <taxon>Nonomuraea</taxon>
    </lineage>
</organism>
<dbReference type="InterPro" id="IPR006935">
    <property type="entry name" value="Helicase/UvrB_N"/>
</dbReference>
<dbReference type="SMART" id="SM00487">
    <property type="entry name" value="DEXDc"/>
    <property type="match status" value="1"/>
</dbReference>
<feature type="domain" description="Helicase C-terminal" evidence="2">
    <location>
        <begin position="244"/>
        <end position="394"/>
    </location>
</feature>
<protein>
    <recommendedName>
        <fullName evidence="5">DEAD/DEAH box helicase</fullName>
    </recommendedName>
</protein>
<dbReference type="Pfam" id="PF00271">
    <property type="entry name" value="Helicase_C"/>
    <property type="match status" value="1"/>
</dbReference>
<reference evidence="4" key="1">
    <citation type="journal article" date="2017" name="Med. Chem. Commun.">
        <title>Nonomuraea sp. ATCC 55076 harbours the largest actinomycete chromosome to date and the kistamicin biosynthetic gene cluster.</title>
        <authorList>
            <person name="Nazari B."/>
            <person name="Forneris C.C."/>
            <person name="Gibson M.I."/>
            <person name="Moon K."/>
            <person name="Schramma K.R."/>
            <person name="Seyedsayamdost M.R."/>
        </authorList>
    </citation>
    <scope>NUCLEOTIDE SEQUENCE [LARGE SCALE GENOMIC DNA]</scope>
    <source>
        <strain evidence="4">ATCC 55076</strain>
    </source>
</reference>
<evidence type="ECO:0000313" key="4">
    <source>
        <dbReference type="Proteomes" id="UP000190797"/>
    </source>
</evidence>
<dbReference type="Pfam" id="PF04851">
    <property type="entry name" value="ResIII"/>
    <property type="match status" value="1"/>
</dbReference>